<dbReference type="Gramene" id="PVH61299">
    <property type="protein sequence ID" value="PVH61299"/>
    <property type="gene ID" value="PAHAL_3G007200"/>
</dbReference>
<dbReference type="AlphaFoldDB" id="A0A2T8KGL6"/>
<dbReference type="Proteomes" id="UP000243499">
    <property type="component" value="Chromosome 3"/>
</dbReference>
<gene>
    <name evidence="1" type="ORF">PAHAL_3G007200</name>
</gene>
<reference evidence="1" key="1">
    <citation type="submission" date="2018-04" db="EMBL/GenBank/DDBJ databases">
        <title>WGS assembly of Panicum hallii.</title>
        <authorList>
            <person name="Lovell J."/>
            <person name="Jenkins J."/>
            <person name="Lowry D."/>
            <person name="Mamidi S."/>
            <person name="Sreedasyam A."/>
            <person name="Weng X."/>
            <person name="Barry K."/>
            <person name="Bonette J."/>
            <person name="Campitelli B."/>
            <person name="Daum C."/>
            <person name="Gordon S."/>
            <person name="Gould B."/>
            <person name="Lipzen A."/>
            <person name="Macqueen A."/>
            <person name="Palacio-Mejia J."/>
            <person name="Plott C."/>
            <person name="Shakirov E."/>
            <person name="Shu S."/>
            <person name="Yoshinaga Y."/>
            <person name="Zane M."/>
            <person name="Rokhsar D."/>
            <person name="Grimwood J."/>
            <person name="Schmutz J."/>
            <person name="Juenger T."/>
        </authorList>
    </citation>
    <scope>NUCLEOTIDE SEQUENCE [LARGE SCALE GENOMIC DNA]</scope>
    <source>
        <strain evidence="1">FIL2</strain>
    </source>
</reference>
<sequence length="62" mass="7221">MLIASSDKTTRHLIGMQRTEARSRGINDGWMENYWCREYVPKKSTSRLPFLSPGLAWKKASY</sequence>
<protein>
    <submittedName>
        <fullName evidence="1">Uncharacterized protein</fullName>
    </submittedName>
</protein>
<proteinExistence type="predicted"/>
<accession>A0A2T8KGL6</accession>
<name>A0A2T8KGL6_9POAL</name>
<organism evidence="1">
    <name type="scientific">Panicum hallii</name>
    <dbReference type="NCBI Taxonomy" id="206008"/>
    <lineage>
        <taxon>Eukaryota</taxon>
        <taxon>Viridiplantae</taxon>
        <taxon>Streptophyta</taxon>
        <taxon>Embryophyta</taxon>
        <taxon>Tracheophyta</taxon>
        <taxon>Spermatophyta</taxon>
        <taxon>Magnoliopsida</taxon>
        <taxon>Liliopsida</taxon>
        <taxon>Poales</taxon>
        <taxon>Poaceae</taxon>
        <taxon>PACMAD clade</taxon>
        <taxon>Panicoideae</taxon>
        <taxon>Panicodae</taxon>
        <taxon>Paniceae</taxon>
        <taxon>Panicinae</taxon>
        <taxon>Panicum</taxon>
        <taxon>Panicum sect. Panicum</taxon>
    </lineage>
</organism>
<dbReference type="EMBL" id="CM008048">
    <property type="protein sequence ID" value="PVH61299.1"/>
    <property type="molecule type" value="Genomic_DNA"/>
</dbReference>
<evidence type="ECO:0000313" key="1">
    <source>
        <dbReference type="EMBL" id="PVH61299.1"/>
    </source>
</evidence>